<protein>
    <submittedName>
        <fullName evidence="1">Uncharacterized protein</fullName>
    </submittedName>
</protein>
<dbReference type="WBParaSite" id="MCU_013855-RA">
    <property type="protein sequence ID" value="MCU_013855-RA"/>
    <property type="gene ID" value="MCU_013855"/>
</dbReference>
<organism evidence="1">
    <name type="scientific">Mesocestoides corti</name>
    <name type="common">Flatworm</name>
    <dbReference type="NCBI Taxonomy" id="53468"/>
    <lineage>
        <taxon>Eukaryota</taxon>
        <taxon>Metazoa</taxon>
        <taxon>Spiralia</taxon>
        <taxon>Lophotrochozoa</taxon>
        <taxon>Platyhelminthes</taxon>
        <taxon>Cestoda</taxon>
        <taxon>Eucestoda</taxon>
        <taxon>Cyclophyllidea</taxon>
        <taxon>Mesocestoididae</taxon>
        <taxon>Mesocestoides</taxon>
    </lineage>
</organism>
<dbReference type="AlphaFoldDB" id="A0A5K3G0L8"/>
<proteinExistence type="predicted"/>
<sequence>MGRGHPVARAVLGVPTATGARTWRRDGPILLPPAPTSPRRQIFVSFQDLRGRERYRAVDACLAGAIFATTKVCTYPLQIANPNLQL</sequence>
<name>A0A5K3G0L8_MESCO</name>
<accession>A0A5K3G0L8</accession>
<evidence type="ECO:0000313" key="1">
    <source>
        <dbReference type="WBParaSite" id="MCU_013855-RA"/>
    </source>
</evidence>
<reference evidence="1" key="1">
    <citation type="submission" date="2019-11" db="UniProtKB">
        <authorList>
            <consortium name="WormBaseParasite"/>
        </authorList>
    </citation>
    <scope>IDENTIFICATION</scope>
</reference>